<dbReference type="InterPro" id="IPR017853">
    <property type="entry name" value="GH"/>
</dbReference>
<dbReference type="Proteomes" id="UP001564626">
    <property type="component" value="Unassembled WGS sequence"/>
</dbReference>
<comment type="similarity">
    <text evidence="2">Belongs to the glycosyl hydrolase 20 family.</text>
</comment>
<dbReference type="Pfam" id="PF02838">
    <property type="entry name" value="Glyco_hydro_20b"/>
    <property type="match status" value="1"/>
</dbReference>
<evidence type="ECO:0000256" key="2">
    <source>
        <dbReference type="ARBA" id="ARBA00006285"/>
    </source>
</evidence>
<dbReference type="RefSeq" id="WP_345368005.1">
    <property type="nucleotide sequence ID" value="NZ_BAABII010000020.1"/>
</dbReference>
<feature type="region of interest" description="Disordered" evidence="6">
    <location>
        <begin position="478"/>
        <end position="498"/>
    </location>
</feature>
<feature type="domain" description="Glycoside hydrolase family 20 catalytic" evidence="7">
    <location>
        <begin position="304"/>
        <end position="442"/>
    </location>
</feature>
<feature type="region of interest" description="Disordered" evidence="6">
    <location>
        <begin position="1"/>
        <end position="25"/>
    </location>
</feature>
<evidence type="ECO:0000256" key="4">
    <source>
        <dbReference type="ARBA" id="ARBA00022801"/>
    </source>
</evidence>
<dbReference type="Gene3D" id="3.30.379.10">
    <property type="entry name" value="Chitobiase/beta-hexosaminidase domain 2-like"/>
    <property type="match status" value="1"/>
</dbReference>
<evidence type="ECO:0000259" key="7">
    <source>
        <dbReference type="Pfam" id="PF00728"/>
    </source>
</evidence>
<dbReference type="PANTHER" id="PTHR22600">
    <property type="entry name" value="BETA-HEXOSAMINIDASE"/>
    <property type="match status" value="1"/>
</dbReference>
<dbReference type="Gene3D" id="3.20.20.80">
    <property type="entry name" value="Glycosidases"/>
    <property type="match status" value="1"/>
</dbReference>
<dbReference type="InterPro" id="IPR025705">
    <property type="entry name" value="Beta_hexosaminidase_sua/sub"/>
</dbReference>
<dbReference type="CDD" id="cd06563">
    <property type="entry name" value="GH20_chitobiase-like"/>
    <property type="match status" value="1"/>
</dbReference>
<evidence type="ECO:0000256" key="5">
    <source>
        <dbReference type="ARBA" id="ARBA00023295"/>
    </source>
</evidence>
<evidence type="ECO:0000256" key="1">
    <source>
        <dbReference type="ARBA" id="ARBA00001231"/>
    </source>
</evidence>
<evidence type="ECO:0000256" key="3">
    <source>
        <dbReference type="ARBA" id="ARBA00012663"/>
    </source>
</evidence>
<dbReference type="PRINTS" id="PR00738">
    <property type="entry name" value="GLHYDRLASE20"/>
</dbReference>
<keyword evidence="10" id="KW-1185">Reference proteome</keyword>
<keyword evidence="5" id="KW-0326">Glycosidase</keyword>
<dbReference type="InterPro" id="IPR015882">
    <property type="entry name" value="HEX_bac_N"/>
</dbReference>
<dbReference type="SUPFAM" id="SSF51445">
    <property type="entry name" value="(Trans)glycosidases"/>
    <property type="match status" value="1"/>
</dbReference>
<keyword evidence="4" id="KW-0378">Hydrolase</keyword>
<sequence>MSWDSVLPRPAEVHPAPGTFTLDATTTVGGEPGAARWWRTRIGAATGLPLAPAAEPDVEFRLDPAEDGHRIEIRPDGVAVTARDAEAAHHAAQTLRQLLGPAAHRAAPVGAEPWRLPCGVLRDRPRFGWRGCHLDVARHFLPTREVLRFIDLLAAHKLNVLHLHLTDDQGWRLEVPRYPRLTEVGAWRRRSMVGRGPVPEHDDRPHGGFYTTEDLREIVAHAAAQHVRVVPEVDVPGHNAAAIAAYPELGTHPAEVWDAWGVSDHVLDPSPGTAEFFRNVFDHVLEVFPSPVICVGGDEVPGVTAAHGRFLRGLVEHLHAAGRRALGWDEVLDDAAPLPRGTIIASWRDEHAGVRAAEQGHDVVLCPEQVLYLDHRQSDHPDEPVPVGFRTTLADVHAYEPALAPPRLLGVQAQVWTEHLDSPRRVDYAVFPRLSAFAEVAWCRGGRDGAEFERRLAEHHLPRLDALGVEYRPLAGPLPWQTRPGVPGRPRHRNPSEG</sequence>
<evidence type="ECO:0000259" key="8">
    <source>
        <dbReference type="Pfam" id="PF02838"/>
    </source>
</evidence>
<evidence type="ECO:0000313" key="10">
    <source>
        <dbReference type="Proteomes" id="UP001564626"/>
    </source>
</evidence>
<name>A0ABV4CPR7_9PSEU</name>
<dbReference type="EMBL" id="JBGEHV010000077">
    <property type="protein sequence ID" value="MEY8043105.1"/>
    <property type="molecule type" value="Genomic_DNA"/>
</dbReference>
<protein>
    <recommendedName>
        <fullName evidence="3">beta-N-acetylhexosaminidase</fullName>
        <ecNumber evidence="3">3.2.1.52</ecNumber>
    </recommendedName>
</protein>
<evidence type="ECO:0000313" key="9">
    <source>
        <dbReference type="EMBL" id="MEY8043105.1"/>
    </source>
</evidence>
<evidence type="ECO:0000256" key="6">
    <source>
        <dbReference type="SAM" id="MobiDB-lite"/>
    </source>
</evidence>
<dbReference type="InterPro" id="IPR029018">
    <property type="entry name" value="Hex-like_dom2"/>
</dbReference>
<comment type="caution">
    <text evidence="9">The sequence shown here is derived from an EMBL/GenBank/DDBJ whole genome shotgun (WGS) entry which is preliminary data.</text>
</comment>
<reference evidence="9 10" key="1">
    <citation type="submission" date="2024-08" db="EMBL/GenBank/DDBJ databases">
        <title>Genome mining of Saccharopolyspora cebuensis PGLac3 from Nigerian medicinal plant.</title>
        <authorList>
            <person name="Ezeobiora C.E."/>
            <person name="Igbokwe N.H."/>
            <person name="Amin D.H."/>
            <person name="Mendie U.E."/>
        </authorList>
    </citation>
    <scope>NUCLEOTIDE SEQUENCE [LARGE SCALE GENOMIC DNA]</scope>
    <source>
        <strain evidence="9 10">PGLac3</strain>
    </source>
</reference>
<dbReference type="Pfam" id="PF00728">
    <property type="entry name" value="Glyco_hydro_20"/>
    <property type="match status" value="2"/>
</dbReference>
<dbReference type="InterPro" id="IPR015883">
    <property type="entry name" value="Glyco_hydro_20_cat"/>
</dbReference>
<organism evidence="9 10">
    <name type="scientific">Saccharopolyspora cebuensis</name>
    <dbReference type="NCBI Taxonomy" id="418759"/>
    <lineage>
        <taxon>Bacteria</taxon>
        <taxon>Bacillati</taxon>
        <taxon>Actinomycetota</taxon>
        <taxon>Actinomycetes</taxon>
        <taxon>Pseudonocardiales</taxon>
        <taxon>Pseudonocardiaceae</taxon>
        <taxon>Saccharopolyspora</taxon>
    </lineage>
</organism>
<feature type="domain" description="Glycoside hydrolase family 20 catalytic" evidence="7">
    <location>
        <begin position="127"/>
        <end position="301"/>
    </location>
</feature>
<dbReference type="PANTHER" id="PTHR22600:SF57">
    <property type="entry name" value="BETA-N-ACETYLHEXOSAMINIDASE"/>
    <property type="match status" value="1"/>
</dbReference>
<feature type="compositionally biased region" description="Basic residues" evidence="6">
    <location>
        <begin position="489"/>
        <end position="498"/>
    </location>
</feature>
<dbReference type="EC" id="3.2.1.52" evidence="3"/>
<feature type="domain" description="Beta-hexosaminidase bacterial type N-terminal" evidence="8">
    <location>
        <begin position="5"/>
        <end position="123"/>
    </location>
</feature>
<accession>A0ABV4CPR7</accession>
<gene>
    <name evidence="9" type="ORF">AB8O55_27165</name>
</gene>
<dbReference type="SUPFAM" id="SSF55545">
    <property type="entry name" value="beta-N-acetylhexosaminidase-like domain"/>
    <property type="match status" value="1"/>
</dbReference>
<comment type="catalytic activity">
    <reaction evidence="1">
        <text>Hydrolysis of terminal non-reducing N-acetyl-D-hexosamine residues in N-acetyl-beta-D-hexosaminides.</text>
        <dbReference type="EC" id="3.2.1.52"/>
    </reaction>
</comment>
<proteinExistence type="inferred from homology"/>